<organism evidence="1 2">
    <name type="scientific">Elizabethkingia miricola</name>
    <name type="common">Chryseobacterium miricola</name>
    <dbReference type="NCBI Taxonomy" id="172045"/>
    <lineage>
        <taxon>Bacteria</taxon>
        <taxon>Pseudomonadati</taxon>
        <taxon>Bacteroidota</taxon>
        <taxon>Flavobacteriia</taxon>
        <taxon>Flavobacteriales</taxon>
        <taxon>Weeksellaceae</taxon>
        <taxon>Elizabethkingia</taxon>
    </lineage>
</organism>
<gene>
    <name evidence="1" type="ORF">LX74_02518</name>
</gene>
<reference evidence="1 2" key="1">
    <citation type="submission" date="2019-07" db="EMBL/GenBank/DDBJ databases">
        <title>Genomic Encyclopedia of Archaeal and Bacterial Type Strains, Phase II (KMG-II): from individual species to whole genera.</title>
        <authorList>
            <person name="Goeker M."/>
        </authorList>
    </citation>
    <scope>NUCLEOTIDE SEQUENCE [LARGE SCALE GENOMIC DNA]</scope>
    <source>
        <strain evidence="1 2">DSM 14571</strain>
    </source>
</reference>
<keyword evidence="2" id="KW-1185">Reference proteome</keyword>
<dbReference type="EMBL" id="VNHK01000008">
    <property type="protein sequence ID" value="TYO90266.1"/>
    <property type="molecule type" value="Genomic_DNA"/>
</dbReference>
<name>A0ABY3NF20_ELIMR</name>
<accession>A0ABY3NF20</accession>
<evidence type="ECO:0000313" key="1">
    <source>
        <dbReference type="EMBL" id="TYO90266.1"/>
    </source>
</evidence>
<evidence type="ECO:0000313" key="2">
    <source>
        <dbReference type="Proteomes" id="UP000324513"/>
    </source>
</evidence>
<protein>
    <submittedName>
        <fullName evidence="1">Uncharacterized protein</fullName>
    </submittedName>
</protein>
<proteinExistence type="predicted"/>
<comment type="caution">
    <text evidence="1">The sequence shown here is derived from an EMBL/GenBank/DDBJ whole genome shotgun (WGS) entry which is preliminary data.</text>
</comment>
<dbReference type="Proteomes" id="UP000324513">
    <property type="component" value="Unassembled WGS sequence"/>
</dbReference>
<sequence>MVHNYYFYHPNNINMLVIDSEDMNVSEIKRFLELPYVDNFSKHYK</sequence>